<dbReference type="HOGENOM" id="CLU_2122489_0_0_1"/>
<dbReference type="InParanoid" id="D8Q6P6"/>
<gene>
    <name evidence="1" type="ORF">SCHCODRAFT_109477</name>
</gene>
<accession>D8Q6P6</accession>
<evidence type="ECO:0000313" key="1">
    <source>
        <dbReference type="EMBL" id="EFI95893.1"/>
    </source>
</evidence>
<keyword evidence="2" id="KW-1185">Reference proteome</keyword>
<dbReference type="GeneID" id="9587152"/>
<sequence length="114" mass="12914">MFRVPQPEEGSDLLSGVPVVALSDPPDEVAHWLKATFVPGSFPTCLDVVDWEQLLAVLRLSHKYHVPYFRRRALEHLAKYFPIDFDQVQENIVDIVELPRLGVTCTAIAESRLS</sequence>
<organism evidence="2">
    <name type="scientific">Schizophyllum commune (strain H4-8 / FGSC 9210)</name>
    <name type="common">Split gill fungus</name>
    <dbReference type="NCBI Taxonomy" id="578458"/>
    <lineage>
        <taxon>Eukaryota</taxon>
        <taxon>Fungi</taxon>
        <taxon>Dikarya</taxon>
        <taxon>Basidiomycota</taxon>
        <taxon>Agaricomycotina</taxon>
        <taxon>Agaricomycetes</taxon>
        <taxon>Agaricomycetidae</taxon>
        <taxon>Agaricales</taxon>
        <taxon>Schizophyllaceae</taxon>
        <taxon>Schizophyllum</taxon>
    </lineage>
</organism>
<dbReference type="Proteomes" id="UP000007431">
    <property type="component" value="Unassembled WGS sequence"/>
</dbReference>
<dbReference type="RefSeq" id="XP_003030796.1">
    <property type="nucleotide sequence ID" value="XM_003030750.1"/>
</dbReference>
<evidence type="ECO:0000313" key="2">
    <source>
        <dbReference type="Proteomes" id="UP000007431"/>
    </source>
</evidence>
<protein>
    <submittedName>
        <fullName evidence="1">Uncharacterized protein</fullName>
    </submittedName>
</protein>
<dbReference type="EMBL" id="GL377307">
    <property type="protein sequence ID" value="EFI95893.1"/>
    <property type="molecule type" value="Genomic_DNA"/>
</dbReference>
<dbReference type="AlphaFoldDB" id="D8Q6P6"/>
<feature type="non-terminal residue" evidence="1">
    <location>
        <position position="114"/>
    </location>
</feature>
<dbReference type="OrthoDB" id="2984659at2759"/>
<name>D8Q6P6_SCHCM</name>
<proteinExistence type="predicted"/>
<reference evidence="1 2" key="1">
    <citation type="journal article" date="2010" name="Nat. Biotechnol.">
        <title>Genome sequence of the model mushroom Schizophyllum commune.</title>
        <authorList>
            <person name="Ohm R.A."/>
            <person name="de Jong J.F."/>
            <person name="Lugones L.G."/>
            <person name="Aerts A."/>
            <person name="Kothe E."/>
            <person name="Stajich J.E."/>
            <person name="de Vries R.P."/>
            <person name="Record E."/>
            <person name="Levasseur A."/>
            <person name="Baker S.E."/>
            <person name="Bartholomew K.A."/>
            <person name="Coutinho P.M."/>
            <person name="Erdmann S."/>
            <person name="Fowler T.J."/>
            <person name="Gathman A.C."/>
            <person name="Lombard V."/>
            <person name="Henrissat B."/>
            <person name="Knabe N."/>
            <person name="Kuees U."/>
            <person name="Lilly W.W."/>
            <person name="Lindquist E."/>
            <person name="Lucas S."/>
            <person name="Magnuson J.K."/>
            <person name="Piumi F."/>
            <person name="Raudaskoski M."/>
            <person name="Salamov A."/>
            <person name="Schmutz J."/>
            <person name="Schwarze F.W.M.R."/>
            <person name="vanKuyk P.A."/>
            <person name="Horton J.S."/>
            <person name="Grigoriev I.V."/>
            <person name="Woesten H.A.B."/>
        </authorList>
    </citation>
    <scope>NUCLEOTIDE SEQUENCE [LARGE SCALE GENOMIC DNA]</scope>
    <source>
        <strain evidence="2">H4-8 / FGSC 9210</strain>
    </source>
</reference>
<dbReference type="KEGG" id="scm:SCHCO_02630169"/>
<dbReference type="VEuPathDB" id="FungiDB:SCHCODRAFT_02630169"/>